<dbReference type="GO" id="GO:0005634">
    <property type="term" value="C:nucleus"/>
    <property type="evidence" value="ECO:0007669"/>
    <property type="project" value="UniProtKB-SubCell"/>
</dbReference>
<evidence type="ECO:0000256" key="9">
    <source>
        <dbReference type="SAM" id="MobiDB-lite"/>
    </source>
</evidence>
<dbReference type="Gene3D" id="3.40.50.150">
    <property type="entry name" value="Vaccinia Virus protein VP39"/>
    <property type="match status" value="1"/>
</dbReference>
<gene>
    <name evidence="10" type="ORF">FRX31_005057</name>
</gene>
<reference evidence="10 11" key="1">
    <citation type="submission" date="2020-06" db="EMBL/GenBank/DDBJ databases">
        <title>Transcriptomic and genomic resources for Thalictrum thalictroides and T. hernandezii: Facilitating candidate gene discovery in an emerging model plant lineage.</title>
        <authorList>
            <person name="Arias T."/>
            <person name="Riano-Pachon D.M."/>
            <person name="Di Stilio V.S."/>
        </authorList>
    </citation>
    <scope>NUCLEOTIDE SEQUENCE [LARGE SCALE GENOMIC DNA]</scope>
    <source>
        <strain evidence="11">cv. WT478/WT964</strain>
        <tissue evidence="10">Leaves</tissue>
    </source>
</reference>
<dbReference type="CDD" id="cd02440">
    <property type="entry name" value="AdoMet_MTases"/>
    <property type="match status" value="1"/>
</dbReference>
<dbReference type="PANTHER" id="PTHR13539:SF3">
    <property type="entry name" value="CALMODULIN-LYSINE N-METHYLTRANSFERASE"/>
    <property type="match status" value="1"/>
</dbReference>
<feature type="region of interest" description="Disordered" evidence="9">
    <location>
        <begin position="24"/>
        <end position="53"/>
    </location>
</feature>
<evidence type="ECO:0000313" key="11">
    <source>
        <dbReference type="Proteomes" id="UP000554482"/>
    </source>
</evidence>
<dbReference type="PANTHER" id="PTHR13539">
    <property type="entry name" value="CALMODULIN-LYSINE N-METHYLTRANSFERASE"/>
    <property type="match status" value="1"/>
</dbReference>
<comment type="subcellular location">
    <subcellularLocation>
        <location evidence="2">Cytoplasm</location>
    </subcellularLocation>
    <subcellularLocation>
        <location evidence="1">Nucleus</location>
    </subcellularLocation>
</comment>
<keyword evidence="7 10" id="KW-0808">Transferase</keyword>
<evidence type="ECO:0000256" key="6">
    <source>
        <dbReference type="ARBA" id="ARBA00022603"/>
    </source>
</evidence>
<dbReference type="InterPro" id="IPR025800">
    <property type="entry name" value="CaM-Lys-N-MeTrfase"/>
</dbReference>
<dbReference type="EC" id="2.1.1.60" evidence="3"/>
<dbReference type="Pfam" id="PF10294">
    <property type="entry name" value="Methyltransf_16"/>
    <property type="match status" value="1"/>
</dbReference>
<dbReference type="InterPro" id="IPR019410">
    <property type="entry name" value="Methyltransf_16"/>
</dbReference>
<accession>A0A7J6X8X6</accession>
<keyword evidence="8" id="KW-0539">Nucleus</keyword>
<proteinExistence type="predicted"/>
<dbReference type="GO" id="GO:0005737">
    <property type="term" value="C:cytoplasm"/>
    <property type="evidence" value="ECO:0007669"/>
    <property type="project" value="UniProtKB-SubCell"/>
</dbReference>
<keyword evidence="6 10" id="KW-0489">Methyltransferase</keyword>
<dbReference type="AlphaFoldDB" id="A0A7J6X8X6"/>
<keyword evidence="11" id="KW-1185">Reference proteome</keyword>
<dbReference type="InterPro" id="IPR029063">
    <property type="entry name" value="SAM-dependent_MTases_sf"/>
</dbReference>
<dbReference type="GO" id="GO:0032259">
    <property type="term" value="P:methylation"/>
    <property type="evidence" value="ECO:0007669"/>
    <property type="project" value="UniProtKB-KW"/>
</dbReference>
<dbReference type="OrthoDB" id="413520at2759"/>
<organism evidence="10 11">
    <name type="scientific">Thalictrum thalictroides</name>
    <name type="common">Rue-anemone</name>
    <name type="synonym">Anemone thalictroides</name>
    <dbReference type="NCBI Taxonomy" id="46969"/>
    <lineage>
        <taxon>Eukaryota</taxon>
        <taxon>Viridiplantae</taxon>
        <taxon>Streptophyta</taxon>
        <taxon>Embryophyta</taxon>
        <taxon>Tracheophyta</taxon>
        <taxon>Spermatophyta</taxon>
        <taxon>Magnoliopsida</taxon>
        <taxon>Ranunculales</taxon>
        <taxon>Ranunculaceae</taxon>
        <taxon>Thalictroideae</taxon>
        <taxon>Thalictrum</taxon>
    </lineage>
</organism>
<comment type="caution">
    <text evidence="10">The sequence shown here is derived from an EMBL/GenBank/DDBJ whole genome shotgun (WGS) entry which is preliminary data.</text>
</comment>
<dbReference type="SUPFAM" id="SSF53335">
    <property type="entry name" value="S-adenosyl-L-methionine-dependent methyltransferases"/>
    <property type="match status" value="1"/>
</dbReference>
<name>A0A7J6X8X6_THATH</name>
<dbReference type="EMBL" id="JABWDY010004172">
    <property type="protein sequence ID" value="KAF5205358.1"/>
    <property type="molecule type" value="Genomic_DNA"/>
</dbReference>
<dbReference type="Proteomes" id="UP000554482">
    <property type="component" value="Unassembled WGS sequence"/>
</dbReference>
<protein>
    <recommendedName>
        <fullName evidence="4">Calmodulin-lysine N-methyltransferase</fullName>
        <ecNumber evidence="3">2.1.1.60</ecNumber>
    </recommendedName>
</protein>
<feature type="compositionally biased region" description="Low complexity" evidence="9">
    <location>
        <begin position="24"/>
        <end position="35"/>
    </location>
</feature>
<dbReference type="GO" id="GO:0018025">
    <property type="term" value="F:calmodulin-lysine N-methyltransferase activity"/>
    <property type="evidence" value="ECO:0007669"/>
    <property type="project" value="UniProtKB-EC"/>
</dbReference>
<evidence type="ECO:0000256" key="5">
    <source>
        <dbReference type="ARBA" id="ARBA00022490"/>
    </source>
</evidence>
<evidence type="ECO:0000256" key="7">
    <source>
        <dbReference type="ARBA" id="ARBA00022679"/>
    </source>
</evidence>
<keyword evidence="5" id="KW-0963">Cytoplasm</keyword>
<evidence type="ECO:0000256" key="2">
    <source>
        <dbReference type="ARBA" id="ARBA00004496"/>
    </source>
</evidence>
<evidence type="ECO:0000256" key="4">
    <source>
        <dbReference type="ARBA" id="ARBA00020594"/>
    </source>
</evidence>
<evidence type="ECO:0000256" key="3">
    <source>
        <dbReference type="ARBA" id="ARBA00011914"/>
    </source>
</evidence>
<evidence type="ECO:0000313" key="10">
    <source>
        <dbReference type="EMBL" id="KAF5205358.1"/>
    </source>
</evidence>
<sequence length="391" mass="44028">METKSNHSSSSRWGILRDAFLAQSRSSSSSSSSSSQPEKKRISRTTTRAGGGGFNMIPCHRGFINGNRNVDDDDGDVYVSYTLPLNEAPTLVLRQRPENTVNLNDFHICNKYNIDNTGLVCHWPSEDVLAYFCLSHADMFRSKRILELGAGYGLAGLVIAASTDALEVVISDGNPQVVDYIQRNIQANSAAYAETMVKSMILHWNREDVSNISSTFDIIIASDCTFFKEFHEGLAQTVKCLLKHSEASEAIFLSPKRGNSLEKFLEKVREVGLHFNITENYDEKVWQLHQNFIIGEGSWPNYEVDHCYPLLDTLGSDFATVIEDTNKILQLCARRRRYRERMVLENMAVSECEDEHVNVLNESALRLNLDWSSTVEHSYSTCTKNKISNGS</sequence>
<evidence type="ECO:0000256" key="1">
    <source>
        <dbReference type="ARBA" id="ARBA00004123"/>
    </source>
</evidence>
<evidence type="ECO:0000256" key="8">
    <source>
        <dbReference type="ARBA" id="ARBA00023242"/>
    </source>
</evidence>